<evidence type="ECO:0000256" key="5">
    <source>
        <dbReference type="PROSITE-ProRule" id="PRU10015"/>
    </source>
</evidence>
<feature type="binding site" evidence="4">
    <location>
        <position position="352"/>
    </location>
    <ligand>
        <name>S-adenosyl-L-methionine</name>
        <dbReference type="ChEBI" id="CHEBI:59789"/>
    </ligand>
</feature>
<dbReference type="PROSITE" id="PS51687">
    <property type="entry name" value="SAM_MT_RNA_M5U"/>
    <property type="match status" value="1"/>
</dbReference>
<proteinExistence type="inferred from homology"/>
<keyword evidence="2 4" id="KW-0808">Transferase</keyword>
<dbReference type="PANTHER" id="PTHR11061">
    <property type="entry name" value="RNA M5U METHYLTRANSFERASE"/>
    <property type="match status" value="1"/>
</dbReference>
<dbReference type="SUPFAM" id="SSF50249">
    <property type="entry name" value="Nucleic acid-binding proteins"/>
    <property type="match status" value="1"/>
</dbReference>
<evidence type="ECO:0000313" key="7">
    <source>
        <dbReference type="EMBL" id="KRO03251.1"/>
    </source>
</evidence>
<keyword evidence="3 4" id="KW-0949">S-adenosyl-L-methionine</keyword>
<dbReference type="Proteomes" id="UP000051927">
    <property type="component" value="Unassembled WGS sequence"/>
</dbReference>
<dbReference type="PANTHER" id="PTHR11061:SF30">
    <property type="entry name" value="TRNA (URACIL(54)-C(5))-METHYLTRANSFERASE"/>
    <property type="match status" value="1"/>
</dbReference>
<dbReference type="RefSeq" id="WP_003148672.1">
    <property type="nucleotide sequence ID" value="NZ_JQCP01000001.1"/>
</dbReference>
<gene>
    <name evidence="7" type="ORF">IV60_GL000431</name>
</gene>
<name>A0ABR5Q1T9_9ACTN</name>
<keyword evidence="1 4" id="KW-0489">Methyltransferase</keyword>
<comment type="caution">
    <text evidence="7">The sequence shown here is derived from an EMBL/GenBank/DDBJ whole genome shotgun (WGS) entry which is preliminary data.</text>
</comment>
<dbReference type="Gene3D" id="2.40.50.1070">
    <property type="match status" value="1"/>
</dbReference>
<evidence type="ECO:0000256" key="2">
    <source>
        <dbReference type="ARBA" id="ARBA00022679"/>
    </source>
</evidence>
<evidence type="ECO:0000256" key="3">
    <source>
        <dbReference type="ARBA" id="ARBA00022691"/>
    </source>
</evidence>
<evidence type="ECO:0000256" key="1">
    <source>
        <dbReference type="ARBA" id="ARBA00022603"/>
    </source>
</evidence>
<dbReference type="CDD" id="cd02440">
    <property type="entry name" value="AdoMet_MTases"/>
    <property type="match status" value="1"/>
</dbReference>
<protein>
    <submittedName>
        <fullName evidence="7">23S rRNA (Uracil-5-)-methyltransferase RumA</fullName>
    </submittedName>
</protein>
<dbReference type="PROSITE" id="PS50926">
    <property type="entry name" value="TRAM"/>
    <property type="match status" value="1"/>
</dbReference>
<feature type="binding site" evidence="4">
    <location>
        <position position="331"/>
    </location>
    <ligand>
        <name>S-adenosyl-L-methionine</name>
        <dbReference type="ChEBI" id="CHEBI:59789"/>
    </ligand>
</feature>
<dbReference type="PROSITE" id="PS01231">
    <property type="entry name" value="TRMA_2"/>
    <property type="match status" value="1"/>
</dbReference>
<feature type="active site" description="Nucleophile" evidence="4">
    <location>
        <position position="422"/>
    </location>
</feature>
<feature type="binding site" evidence="4">
    <location>
        <position position="302"/>
    </location>
    <ligand>
        <name>S-adenosyl-L-methionine</name>
        <dbReference type="ChEBI" id="CHEBI:59789"/>
    </ligand>
</feature>
<dbReference type="Gene3D" id="2.40.50.140">
    <property type="entry name" value="Nucleic acid-binding proteins"/>
    <property type="match status" value="1"/>
</dbReference>
<evidence type="ECO:0000256" key="4">
    <source>
        <dbReference type="PROSITE-ProRule" id="PRU01024"/>
    </source>
</evidence>
<dbReference type="InterPro" id="IPR030390">
    <property type="entry name" value="MeTrfase_TrmA_AS"/>
</dbReference>
<dbReference type="InterPro" id="IPR002792">
    <property type="entry name" value="TRAM_dom"/>
</dbReference>
<feature type="active site" evidence="5">
    <location>
        <position position="422"/>
    </location>
</feature>
<dbReference type="InterPro" id="IPR030391">
    <property type="entry name" value="MeTrfase_TrmA_CS"/>
</dbReference>
<dbReference type="InterPro" id="IPR010280">
    <property type="entry name" value="U5_MeTrfase_fam"/>
</dbReference>
<feature type="binding site" evidence="4">
    <location>
        <position position="395"/>
    </location>
    <ligand>
        <name>S-adenosyl-L-methionine</name>
        <dbReference type="ChEBI" id="CHEBI:59789"/>
    </ligand>
</feature>
<dbReference type="NCBIfam" id="TIGR00479">
    <property type="entry name" value="rumA"/>
    <property type="match status" value="1"/>
</dbReference>
<organism evidence="7 8">
    <name type="scientific">Lancefieldella rimae</name>
    <dbReference type="NCBI Taxonomy" id="1383"/>
    <lineage>
        <taxon>Bacteria</taxon>
        <taxon>Bacillati</taxon>
        <taxon>Actinomycetota</taxon>
        <taxon>Coriobacteriia</taxon>
        <taxon>Coriobacteriales</taxon>
        <taxon>Atopobiaceae</taxon>
        <taxon>Lancefieldella</taxon>
    </lineage>
</organism>
<accession>A0ABR5Q1T9</accession>
<keyword evidence="8" id="KW-1185">Reference proteome</keyword>
<dbReference type="Pfam" id="PF05958">
    <property type="entry name" value="tRNA_U5-meth_tr"/>
    <property type="match status" value="2"/>
</dbReference>
<dbReference type="EMBL" id="JQCP01000001">
    <property type="protein sequence ID" value="KRO03251.1"/>
    <property type="molecule type" value="Genomic_DNA"/>
</dbReference>
<feature type="domain" description="TRAM" evidence="6">
    <location>
        <begin position="22"/>
        <end position="82"/>
    </location>
</feature>
<evidence type="ECO:0000259" key="6">
    <source>
        <dbReference type="PROSITE" id="PS50926"/>
    </source>
</evidence>
<dbReference type="GeneID" id="84903913"/>
<sequence>MDTFARFHNGAASDASACSHNDAVHAVELELVIERMSYGADAIAHTADGKTVFVSGGAVPRDTVRARLTDDGERFSRATLTGVLEPSPERITSPLPFVALTGAAPWGNMTYESQLREKKAGVVSALERIGHFSPKETSDLVRDIVAPGEPWGYRNKIELAFKRVGRKTLVGMYAPNGQDIVRIKDCPLLDKAHEKIVGAVSGALSYLSGSHELDIERIGIRTSRRTKDVEVALWTAPGGFPRAQVARVLEDATGATSIVRVMTKGSSKARRIAGVERLSGAGSWSELIGDERMRVSAPSFFQVNTKGAEKLVELVLSALDVRDSDEAMDLYCGAGTFTLPLARRVGFVSAVESYGPAVRDLRRNLEDAGWSNVDAIGGDAGRSFPDTDADVIVVDPPRAGLAPDVVKQLSEQSARAIAYVSCDPATLARDLRRFVDAGTFKPVSVTPVDLFPQTFHVENVVLMSRVER</sequence>
<dbReference type="InterPro" id="IPR012340">
    <property type="entry name" value="NA-bd_OB-fold"/>
</dbReference>
<dbReference type="SUPFAM" id="SSF53335">
    <property type="entry name" value="S-adenosyl-L-methionine-dependent methyltransferases"/>
    <property type="match status" value="1"/>
</dbReference>
<evidence type="ECO:0000313" key="8">
    <source>
        <dbReference type="Proteomes" id="UP000051927"/>
    </source>
</evidence>
<dbReference type="Gene3D" id="3.40.50.150">
    <property type="entry name" value="Vaccinia Virus protein VP39"/>
    <property type="match status" value="1"/>
</dbReference>
<reference evidence="7 8" key="1">
    <citation type="journal article" date="2015" name="Genome Announc.">
        <title>Expanding the biotechnology potential of lactobacilli through comparative genomics of 213 strains and associated genera.</title>
        <authorList>
            <person name="Sun Z."/>
            <person name="Harris H.M."/>
            <person name="McCann A."/>
            <person name="Guo C."/>
            <person name="Argimon S."/>
            <person name="Zhang W."/>
            <person name="Yang X."/>
            <person name="Jeffery I.B."/>
            <person name="Cooney J.C."/>
            <person name="Kagawa T.F."/>
            <person name="Liu W."/>
            <person name="Song Y."/>
            <person name="Salvetti E."/>
            <person name="Wrobel A."/>
            <person name="Rasinkangas P."/>
            <person name="Parkhill J."/>
            <person name="Rea M.C."/>
            <person name="O'Sullivan O."/>
            <person name="Ritari J."/>
            <person name="Douillard F.P."/>
            <person name="Paul Ross R."/>
            <person name="Yang R."/>
            <person name="Briner A.E."/>
            <person name="Felis G.E."/>
            <person name="de Vos W.M."/>
            <person name="Barrangou R."/>
            <person name="Klaenhammer T.R."/>
            <person name="Caufield P.W."/>
            <person name="Cui Y."/>
            <person name="Zhang H."/>
            <person name="O'Toole P.W."/>
        </authorList>
    </citation>
    <scope>NUCLEOTIDE SEQUENCE [LARGE SCALE GENOMIC DNA]</scope>
    <source>
        <strain evidence="7 8">DSM 7090</strain>
    </source>
</reference>
<comment type="similarity">
    <text evidence="4">Belongs to the class I-like SAM-binding methyltransferase superfamily. RNA M5U methyltransferase family.</text>
</comment>
<dbReference type="PROSITE" id="PS01230">
    <property type="entry name" value="TRMA_1"/>
    <property type="match status" value="1"/>
</dbReference>
<dbReference type="InterPro" id="IPR029063">
    <property type="entry name" value="SAM-dependent_MTases_sf"/>
</dbReference>